<dbReference type="RefSeq" id="WP_390321023.1">
    <property type="nucleotide sequence ID" value="NZ_JBHSPB010000030.1"/>
</dbReference>
<accession>A0ABW0ZB48</accession>
<dbReference type="Gene3D" id="2.80.10.50">
    <property type="match status" value="3"/>
</dbReference>
<keyword evidence="1" id="KW-0732">Signal</keyword>
<evidence type="ECO:0000313" key="3">
    <source>
        <dbReference type="EMBL" id="MFC5724561.1"/>
    </source>
</evidence>
<dbReference type="Pfam" id="PF00652">
    <property type="entry name" value="Ricin_B_lectin"/>
    <property type="match status" value="1"/>
</dbReference>
<feature type="chain" id="PRO_5046635526" evidence="1">
    <location>
        <begin position="31"/>
        <end position="176"/>
    </location>
</feature>
<protein>
    <submittedName>
        <fullName evidence="3">RICIN domain-containing protein</fullName>
    </submittedName>
</protein>
<dbReference type="InterPro" id="IPR035992">
    <property type="entry name" value="Ricin_B-like_lectins"/>
</dbReference>
<gene>
    <name evidence="3" type="ORF">ACFP1Z_30845</name>
</gene>
<sequence length="176" mass="18871">MKLTSLAAQFGAAAASVVLTTIGLSATASAAPPPADFPVEVRLADTNKCLDVPGANAYDGAPATIYDCNGTSAQTWMLQSLNSDSSHFVLKNWGKCLDVPWANSYNGAQLQVAPCNYSTAQQFWGYALGFVDRLNNSIGDATRCVDSPNGNLNNGTRVQLWDCHGGLNQKWEIRRR</sequence>
<reference evidence="4" key="1">
    <citation type="journal article" date="2019" name="Int. J. Syst. Evol. Microbiol.">
        <title>The Global Catalogue of Microorganisms (GCM) 10K type strain sequencing project: providing services to taxonomists for standard genome sequencing and annotation.</title>
        <authorList>
            <consortium name="The Broad Institute Genomics Platform"/>
            <consortium name="The Broad Institute Genome Sequencing Center for Infectious Disease"/>
            <person name="Wu L."/>
            <person name="Ma J."/>
        </authorList>
    </citation>
    <scope>NUCLEOTIDE SEQUENCE [LARGE SCALE GENOMIC DNA]</scope>
    <source>
        <strain evidence="4">CGMCC 4.7304</strain>
    </source>
</reference>
<dbReference type="CDD" id="cd00161">
    <property type="entry name" value="beta-trefoil_Ricin-like"/>
    <property type="match status" value="1"/>
</dbReference>
<feature type="domain" description="Ricin B lectin" evidence="2">
    <location>
        <begin position="37"/>
        <end position="174"/>
    </location>
</feature>
<organism evidence="3 4">
    <name type="scientific">Streptomyces gamaensis</name>
    <dbReference type="NCBI Taxonomy" id="1763542"/>
    <lineage>
        <taxon>Bacteria</taxon>
        <taxon>Bacillati</taxon>
        <taxon>Actinomycetota</taxon>
        <taxon>Actinomycetes</taxon>
        <taxon>Kitasatosporales</taxon>
        <taxon>Streptomycetaceae</taxon>
        <taxon>Streptomyces</taxon>
    </lineage>
</organism>
<dbReference type="Proteomes" id="UP001596083">
    <property type="component" value="Unassembled WGS sequence"/>
</dbReference>
<dbReference type="EMBL" id="JBHSPB010000030">
    <property type="protein sequence ID" value="MFC5724561.1"/>
    <property type="molecule type" value="Genomic_DNA"/>
</dbReference>
<name>A0ABW0ZB48_9ACTN</name>
<feature type="signal peptide" evidence="1">
    <location>
        <begin position="1"/>
        <end position="30"/>
    </location>
</feature>
<dbReference type="SMART" id="SM00458">
    <property type="entry name" value="RICIN"/>
    <property type="match status" value="1"/>
</dbReference>
<dbReference type="PROSITE" id="PS50231">
    <property type="entry name" value="RICIN_B_LECTIN"/>
    <property type="match status" value="1"/>
</dbReference>
<evidence type="ECO:0000259" key="2">
    <source>
        <dbReference type="SMART" id="SM00458"/>
    </source>
</evidence>
<dbReference type="SUPFAM" id="SSF50370">
    <property type="entry name" value="Ricin B-like lectins"/>
    <property type="match status" value="1"/>
</dbReference>
<dbReference type="InterPro" id="IPR000772">
    <property type="entry name" value="Ricin_B_lectin"/>
</dbReference>
<evidence type="ECO:0000256" key="1">
    <source>
        <dbReference type="SAM" id="SignalP"/>
    </source>
</evidence>
<proteinExistence type="predicted"/>
<keyword evidence="4" id="KW-1185">Reference proteome</keyword>
<evidence type="ECO:0000313" key="4">
    <source>
        <dbReference type="Proteomes" id="UP001596083"/>
    </source>
</evidence>
<comment type="caution">
    <text evidence="3">The sequence shown here is derived from an EMBL/GenBank/DDBJ whole genome shotgun (WGS) entry which is preliminary data.</text>
</comment>